<dbReference type="Gene3D" id="1.10.3210.10">
    <property type="entry name" value="Hypothetical protein af1432"/>
    <property type="match status" value="1"/>
</dbReference>
<dbReference type="Pfam" id="PF00563">
    <property type="entry name" value="EAL"/>
    <property type="match status" value="1"/>
</dbReference>
<dbReference type="PANTHER" id="PTHR33525:SF4">
    <property type="entry name" value="CYCLIC DI-GMP PHOSPHODIESTERASE CDGJ"/>
    <property type="match status" value="1"/>
</dbReference>
<dbReference type="PROSITE" id="PS51833">
    <property type="entry name" value="HDOD"/>
    <property type="match status" value="1"/>
</dbReference>
<dbReference type="Gene3D" id="3.20.20.450">
    <property type="entry name" value="EAL domain"/>
    <property type="match status" value="1"/>
</dbReference>
<sequence length="408" mass="46363">MAETSEQQTDPGKQLFIARQPIFDHKKKVYGYEILFRDSKRNIASVFDGDRATSQVITDTFLEIGLDKLVGKKYAFFNLTRNFLINDAEFPLSSAHVGLEILETVTVDEKLLDSVERLAEQGFRIALDDFVMNEGTKQLLPHAHMVKLDVLDKSEEDLRKQLSQIRQYPVQLVAERVETQEAFNMAMDLGFDYFQGFFLCEPEVIHRQRLPDNKLSILRLLARLQDPDVGPKELEQIIKQDVTLSYKLLRCVNSAYYGLSLEVSSIHHAIVYLGLPAVRNWVRLLVLAGLQDRPPELIRIALTRAKMCEVLSEHAPNLSREMAFTVGLFSVLDALMNMPMEQILERVPLSEEVDRALVDGKGAYGVLLGFVKAYERGDWETIESGPYPADAVKQAYLDALESAEREQP</sequence>
<proteinExistence type="predicted"/>
<dbReference type="PROSITE" id="PS50883">
    <property type="entry name" value="EAL"/>
    <property type="match status" value="1"/>
</dbReference>
<organism evidence="3 4">
    <name type="scientific">Natronospira proteinivora</name>
    <dbReference type="NCBI Taxonomy" id="1807133"/>
    <lineage>
        <taxon>Bacteria</taxon>
        <taxon>Pseudomonadati</taxon>
        <taxon>Pseudomonadota</taxon>
        <taxon>Gammaproteobacteria</taxon>
        <taxon>Natronospirales</taxon>
        <taxon>Natronospiraceae</taxon>
        <taxon>Natronospira</taxon>
    </lineage>
</organism>
<dbReference type="EMBL" id="JALJYF010000001">
    <property type="protein sequence ID" value="MCP1726409.1"/>
    <property type="molecule type" value="Genomic_DNA"/>
</dbReference>
<dbReference type="SMART" id="SM00052">
    <property type="entry name" value="EAL"/>
    <property type="match status" value="1"/>
</dbReference>
<accession>A0ABT1G533</accession>
<dbReference type="Pfam" id="PF08668">
    <property type="entry name" value="HDOD"/>
    <property type="match status" value="1"/>
</dbReference>
<evidence type="ECO:0000259" key="2">
    <source>
        <dbReference type="PROSITE" id="PS51833"/>
    </source>
</evidence>
<dbReference type="RefSeq" id="WP_253444648.1">
    <property type="nucleotide sequence ID" value="NZ_JALJYF010000001.1"/>
</dbReference>
<gene>
    <name evidence="3" type="ORF">J2T60_000374</name>
</gene>
<evidence type="ECO:0000313" key="3">
    <source>
        <dbReference type="EMBL" id="MCP1726409.1"/>
    </source>
</evidence>
<dbReference type="InterPro" id="IPR014408">
    <property type="entry name" value="dGMP_Pdiesterase_EAL/HD-GYP"/>
</dbReference>
<dbReference type="Proteomes" id="UP001523550">
    <property type="component" value="Unassembled WGS sequence"/>
</dbReference>
<dbReference type="PIRSF" id="PIRSF003180">
    <property type="entry name" value="DiGMPpdiest_YuxH"/>
    <property type="match status" value="1"/>
</dbReference>
<dbReference type="SUPFAM" id="SSF109604">
    <property type="entry name" value="HD-domain/PDEase-like"/>
    <property type="match status" value="1"/>
</dbReference>
<evidence type="ECO:0000313" key="4">
    <source>
        <dbReference type="Proteomes" id="UP001523550"/>
    </source>
</evidence>
<name>A0ABT1G533_9GAMM</name>
<dbReference type="PANTHER" id="PTHR33525">
    <property type="match status" value="1"/>
</dbReference>
<comment type="caution">
    <text evidence="3">The sequence shown here is derived from an EMBL/GenBank/DDBJ whole genome shotgun (WGS) entry which is preliminary data.</text>
</comment>
<feature type="domain" description="HDOD" evidence="2">
    <location>
        <begin position="210"/>
        <end position="395"/>
    </location>
</feature>
<keyword evidence="4" id="KW-1185">Reference proteome</keyword>
<protein>
    <submittedName>
        <fullName evidence="3">EAL and modified HD-GYP domain-containing signal transduction protein</fullName>
    </submittedName>
</protein>
<dbReference type="InterPro" id="IPR052340">
    <property type="entry name" value="RNase_Y/CdgJ"/>
</dbReference>
<dbReference type="SUPFAM" id="SSF141868">
    <property type="entry name" value="EAL domain-like"/>
    <property type="match status" value="1"/>
</dbReference>
<reference evidence="3 4" key="1">
    <citation type="submission" date="2022-03" db="EMBL/GenBank/DDBJ databases">
        <title>Genomic Encyclopedia of Type Strains, Phase III (KMG-III): the genomes of soil and plant-associated and newly described type strains.</title>
        <authorList>
            <person name="Whitman W."/>
        </authorList>
    </citation>
    <scope>NUCLEOTIDE SEQUENCE [LARGE SCALE GENOMIC DNA]</scope>
    <source>
        <strain evidence="3 4">BSker1</strain>
    </source>
</reference>
<dbReference type="InterPro" id="IPR001633">
    <property type="entry name" value="EAL_dom"/>
</dbReference>
<dbReference type="InterPro" id="IPR013976">
    <property type="entry name" value="HDOD"/>
</dbReference>
<feature type="domain" description="EAL" evidence="1">
    <location>
        <begin position="1"/>
        <end position="216"/>
    </location>
</feature>
<dbReference type="InterPro" id="IPR035919">
    <property type="entry name" value="EAL_sf"/>
</dbReference>
<evidence type="ECO:0000259" key="1">
    <source>
        <dbReference type="PROSITE" id="PS50883"/>
    </source>
</evidence>